<name>A0A5C6DPW5_9BACT</name>
<organism evidence="2 3">
    <name type="scientific">Novipirellula artificiosorum</name>
    <dbReference type="NCBI Taxonomy" id="2528016"/>
    <lineage>
        <taxon>Bacteria</taxon>
        <taxon>Pseudomonadati</taxon>
        <taxon>Planctomycetota</taxon>
        <taxon>Planctomycetia</taxon>
        <taxon>Pirellulales</taxon>
        <taxon>Pirellulaceae</taxon>
        <taxon>Novipirellula</taxon>
    </lineage>
</organism>
<evidence type="ECO:0000313" key="2">
    <source>
        <dbReference type="EMBL" id="TWU39323.1"/>
    </source>
</evidence>
<accession>A0A5C6DPW5</accession>
<dbReference type="Proteomes" id="UP000319143">
    <property type="component" value="Unassembled WGS sequence"/>
</dbReference>
<dbReference type="RefSeq" id="WP_146526073.1">
    <property type="nucleotide sequence ID" value="NZ_SJPV01000003.1"/>
</dbReference>
<evidence type="ECO:0008006" key="4">
    <source>
        <dbReference type="Google" id="ProtNLM"/>
    </source>
</evidence>
<evidence type="ECO:0000313" key="3">
    <source>
        <dbReference type="Proteomes" id="UP000319143"/>
    </source>
</evidence>
<keyword evidence="3" id="KW-1185">Reference proteome</keyword>
<evidence type="ECO:0000256" key="1">
    <source>
        <dbReference type="SAM" id="MobiDB-lite"/>
    </source>
</evidence>
<protein>
    <recommendedName>
        <fullName evidence="4">Phage virion morphogenesis family protein</fullName>
    </recommendedName>
</protein>
<dbReference type="AlphaFoldDB" id="A0A5C6DPW5"/>
<feature type="region of interest" description="Disordered" evidence="1">
    <location>
        <begin position="38"/>
        <end position="62"/>
    </location>
</feature>
<proteinExistence type="predicted"/>
<feature type="compositionally biased region" description="Basic residues" evidence="1">
    <location>
        <begin position="38"/>
        <end position="48"/>
    </location>
</feature>
<reference evidence="2 3" key="1">
    <citation type="submission" date="2019-02" db="EMBL/GenBank/DDBJ databases">
        <title>Deep-cultivation of Planctomycetes and their phenomic and genomic characterization uncovers novel biology.</title>
        <authorList>
            <person name="Wiegand S."/>
            <person name="Jogler M."/>
            <person name="Boedeker C."/>
            <person name="Pinto D."/>
            <person name="Vollmers J."/>
            <person name="Rivas-Marin E."/>
            <person name="Kohn T."/>
            <person name="Peeters S.H."/>
            <person name="Heuer A."/>
            <person name="Rast P."/>
            <person name="Oberbeckmann S."/>
            <person name="Bunk B."/>
            <person name="Jeske O."/>
            <person name="Meyerdierks A."/>
            <person name="Storesund J.E."/>
            <person name="Kallscheuer N."/>
            <person name="Luecker S."/>
            <person name="Lage O.M."/>
            <person name="Pohl T."/>
            <person name="Merkel B.J."/>
            <person name="Hornburger P."/>
            <person name="Mueller R.-W."/>
            <person name="Bruemmer F."/>
            <person name="Labrenz M."/>
            <person name="Spormann A.M."/>
            <person name="Op Den Camp H."/>
            <person name="Overmann J."/>
            <person name="Amann R."/>
            <person name="Jetten M.S.M."/>
            <person name="Mascher T."/>
            <person name="Medema M.H."/>
            <person name="Devos D.P."/>
            <person name="Kaster A.-K."/>
            <person name="Ovreas L."/>
            <person name="Rohde M."/>
            <person name="Galperin M.Y."/>
            <person name="Jogler C."/>
        </authorList>
    </citation>
    <scope>NUCLEOTIDE SEQUENCE [LARGE SCALE GENOMIC DNA]</scope>
    <source>
        <strain evidence="2 3">Poly41</strain>
    </source>
</reference>
<dbReference type="OrthoDB" id="264166at2"/>
<dbReference type="EMBL" id="SJPV01000003">
    <property type="protein sequence ID" value="TWU39323.1"/>
    <property type="molecule type" value="Genomic_DNA"/>
</dbReference>
<gene>
    <name evidence="2" type="ORF">Poly41_21470</name>
</gene>
<sequence length="203" mass="23150">MIGLRVRIKFDGQQLKKKVKNATFRSLGQAGGAIRLTARRSIKRKKGPSRPGTAPHTQTGNIKRTIRYDVGKQKQDVAVGPVRVTASKLWELHEHGGTKTSGKRQLVHSTFRVGDFGPIRKGRIVRRTTKSGRTQTYRYADKYQRIKLKTQAQAARATRLIAEENARRASDNLVRHYPKRPFMRPALVAMTPRLPKFWKDSIR</sequence>
<comment type="caution">
    <text evidence="2">The sequence shown here is derived from an EMBL/GenBank/DDBJ whole genome shotgun (WGS) entry which is preliminary data.</text>
</comment>